<dbReference type="GO" id="GO:0032196">
    <property type="term" value="P:transposition"/>
    <property type="evidence" value="ECO:0007669"/>
    <property type="project" value="TreeGrafter"/>
</dbReference>
<dbReference type="Pfam" id="PF13936">
    <property type="entry name" value="HTH_38"/>
    <property type="match status" value="1"/>
</dbReference>
<dbReference type="SUPFAM" id="SSF46689">
    <property type="entry name" value="Homeodomain-like"/>
    <property type="match status" value="1"/>
</dbReference>
<dbReference type="InterPro" id="IPR051917">
    <property type="entry name" value="Transposase-Integrase"/>
</dbReference>
<dbReference type="GO" id="GO:0006310">
    <property type="term" value="P:DNA recombination"/>
    <property type="evidence" value="ECO:0007669"/>
    <property type="project" value="UniProtKB-KW"/>
</dbReference>
<dbReference type="InterPro" id="IPR009057">
    <property type="entry name" value="Homeodomain-like_sf"/>
</dbReference>
<proteinExistence type="predicted"/>
<dbReference type="AlphaFoldDB" id="A0A2N6L495"/>
<dbReference type="InterPro" id="IPR053392">
    <property type="entry name" value="Transposase_IS30-like"/>
</dbReference>
<evidence type="ECO:0000313" key="3">
    <source>
        <dbReference type="EMBL" id="PMB15453.1"/>
    </source>
</evidence>
<dbReference type="PANTHER" id="PTHR10948:SF23">
    <property type="entry name" value="TRANSPOSASE INSI FOR INSERTION SEQUENCE ELEMENT IS30A-RELATED"/>
    <property type="match status" value="1"/>
</dbReference>
<dbReference type="GO" id="GO:0015074">
    <property type="term" value="P:DNA integration"/>
    <property type="evidence" value="ECO:0007669"/>
    <property type="project" value="InterPro"/>
</dbReference>
<dbReference type="NCBIfam" id="NF033563">
    <property type="entry name" value="transpos_IS30"/>
    <property type="match status" value="1"/>
</dbReference>
<dbReference type="EMBL" id="NMQE01000943">
    <property type="protein sequence ID" value="PMB15453.1"/>
    <property type="molecule type" value="Genomic_DNA"/>
</dbReference>
<dbReference type="InterPro" id="IPR001584">
    <property type="entry name" value="Integrase_cat-core"/>
</dbReference>
<dbReference type="SUPFAM" id="SSF53098">
    <property type="entry name" value="Ribonuclease H-like"/>
    <property type="match status" value="1"/>
</dbReference>
<name>A0A2N6L495_9CYAN</name>
<dbReference type="Gene3D" id="3.30.420.10">
    <property type="entry name" value="Ribonuclease H-like superfamily/Ribonuclease H"/>
    <property type="match status" value="1"/>
</dbReference>
<feature type="domain" description="Integrase catalytic" evidence="2">
    <location>
        <begin position="168"/>
        <end position="330"/>
    </location>
</feature>
<keyword evidence="1" id="KW-0233">DNA recombination</keyword>
<dbReference type="InterPro" id="IPR012337">
    <property type="entry name" value="RNaseH-like_sf"/>
</dbReference>
<dbReference type="GO" id="GO:0005829">
    <property type="term" value="C:cytosol"/>
    <property type="evidence" value="ECO:0007669"/>
    <property type="project" value="TreeGrafter"/>
</dbReference>
<dbReference type="GO" id="GO:0004803">
    <property type="term" value="F:transposase activity"/>
    <property type="evidence" value="ECO:0007669"/>
    <property type="project" value="TreeGrafter"/>
</dbReference>
<dbReference type="PROSITE" id="PS50994">
    <property type="entry name" value="INTEGRASE"/>
    <property type="match status" value="1"/>
</dbReference>
<dbReference type="Proteomes" id="UP000235081">
    <property type="component" value="Unassembled WGS sequence"/>
</dbReference>
<accession>A0A2N6L495</accession>
<evidence type="ECO:0000256" key="1">
    <source>
        <dbReference type="ARBA" id="ARBA00023172"/>
    </source>
</evidence>
<reference evidence="3 4" key="1">
    <citation type="submission" date="2017-07" db="EMBL/GenBank/DDBJ databases">
        <title>Genomes of Fischerella (Mastigocladus) sp. strains.</title>
        <authorList>
            <person name="Miller S.R."/>
        </authorList>
    </citation>
    <scope>NUCLEOTIDE SEQUENCE [LARGE SCALE GENOMIC DNA]</scope>
    <source>
        <strain evidence="3 4">CCMEE 5318</strain>
    </source>
</reference>
<dbReference type="InterPro" id="IPR025246">
    <property type="entry name" value="IS30-like_HTH"/>
</dbReference>
<gene>
    <name evidence="3" type="ORF">CEN46_25805</name>
</gene>
<comment type="caution">
    <text evidence="3">The sequence shown here is derived from an EMBL/GenBank/DDBJ whole genome shotgun (WGS) entry which is preliminary data.</text>
</comment>
<protein>
    <submittedName>
        <fullName evidence="3">IS30 family transposase</fullName>
    </submittedName>
</protein>
<evidence type="ECO:0000313" key="4">
    <source>
        <dbReference type="Proteomes" id="UP000235081"/>
    </source>
</evidence>
<dbReference type="PANTHER" id="PTHR10948">
    <property type="entry name" value="TRANSPOSASE"/>
    <property type="match status" value="1"/>
</dbReference>
<sequence>MKTRHYRHLSAEQRAMIAIGMKQGQSMRAIARWVGCSASTVSRELRRHGGAEGYDATAAGLGYRERRRRSVRRRKLVEGSSLWRAVDHRLRFLHWSPEQIAATLRRMHPGDPAWSISHETIYAAIYAHPRGSLREGLIEVLAQRKPQRGRRRRTAAKCGLHVPDALRIAERPEDVTARKLPGHWEGDFLKGAYNRSAVGTLVERKTRFVVLCKMDGCDAAAALEGFTRQLKRLPAFLRESLTYDRGSEMACHEELARRLNIDVWFADPYAPWQRGSNENTHGLIRRYLPKGMDLSTVSQYTLNRIAGLLNGRPRKTLGWRTPNEALAEEIASFNKSVALDS</sequence>
<dbReference type="InterPro" id="IPR036397">
    <property type="entry name" value="RNaseH_sf"/>
</dbReference>
<organism evidence="3 4">
    <name type="scientific">Fischerella thermalis CCMEE 5318</name>
    <dbReference type="NCBI Taxonomy" id="2019666"/>
    <lineage>
        <taxon>Bacteria</taxon>
        <taxon>Bacillati</taxon>
        <taxon>Cyanobacteriota</taxon>
        <taxon>Cyanophyceae</taxon>
        <taxon>Nostocales</taxon>
        <taxon>Hapalosiphonaceae</taxon>
        <taxon>Fischerella</taxon>
    </lineage>
</organism>
<dbReference type="Pfam" id="PF00665">
    <property type="entry name" value="rve"/>
    <property type="match status" value="1"/>
</dbReference>
<dbReference type="GO" id="GO:0003676">
    <property type="term" value="F:nucleic acid binding"/>
    <property type="evidence" value="ECO:0007669"/>
    <property type="project" value="InterPro"/>
</dbReference>
<evidence type="ECO:0000259" key="2">
    <source>
        <dbReference type="PROSITE" id="PS50994"/>
    </source>
</evidence>